<dbReference type="EMBL" id="AP025739">
    <property type="protein sequence ID" value="BDI29168.1"/>
    <property type="molecule type" value="Genomic_DNA"/>
</dbReference>
<dbReference type="Proteomes" id="UP000287394">
    <property type="component" value="Chromosome"/>
</dbReference>
<name>A0A402D4C5_9BACT</name>
<evidence type="ECO:0000313" key="2">
    <source>
        <dbReference type="Proteomes" id="UP000287394"/>
    </source>
</evidence>
<proteinExistence type="predicted"/>
<dbReference type="Gene3D" id="3.10.450.50">
    <property type="match status" value="1"/>
</dbReference>
<dbReference type="SUPFAM" id="SSF54427">
    <property type="entry name" value="NTF2-like"/>
    <property type="match status" value="1"/>
</dbReference>
<accession>A0A402D4C5</accession>
<dbReference type="AlphaFoldDB" id="A0A402D4C5"/>
<evidence type="ECO:0000313" key="1">
    <source>
        <dbReference type="EMBL" id="BDI29168.1"/>
    </source>
</evidence>
<gene>
    <name evidence="1" type="ORF">CCAX7_12190</name>
</gene>
<dbReference type="InterPro" id="IPR032710">
    <property type="entry name" value="NTF2-like_dom_sf"/>
</dbReference>
<keyword evidence="2" id="KW-1185">Reference proteome</keyword>
<organism evidence="1 2">
    <name type="scientific">Capsulimonas corticalis</name>
    <dbReference type="NCBI Taxonomy" id="2219043"/>
    <lineage>
        <taxon>Bacteria</taxon>
        <taxon>Bacillati</taxon>
        <taxon>Armatimonadota</taxon>
        <taxon>Armatimonadia</taxon>
        <taxon>Capsulimonadales</taxon>
        <taxon>Capsulimonadaceae</taxon>
        <taxon>Capsulimonas</taxon>
    </lineage>
</organism>
<reference evidence="1 2" key="1">
    <citation type="journal article" date="2019" name="Int. J. Syst. Evol. Microbiol.">
        <title>Capsulimonas corticalis gen. nov., sp. nov., an aerobic capsulated bacterium, of a novel bacterial order, Capsulimonadales ord. nov., of the class Armatimonadia of the phylum Armatimonadetes.</title>
        <authorList>
            <person name="Li J."/>
            <person name="Kudo C."/>
            <person name="Tonouchi A."/>
        </authorList>
    </citation>
    <scope>NUCLEOTIDE SEQUENCE [LARGE SCALE GENOMIC DNA]</scope>
    <source>
        <strain evidence="1 2">AX-7</strain>
    </source>
</reference>
<protein>
    <submittedName>
        <fullName evidence="1">Uncharacterized protein</fullName>
    </submittedName>
</protein>
<dbReference type="KEGG" id="ccot:CCAX7_12190"/>
<sequence length="150" mass="17083">MTVITQTAGYGGNQLRTQENDMTTLNFTKTEAPEWLLAMWKEIDDKTFGKGFDCFADDAVCNLGVADWRGREGIRESLREFIDKGMTTHHDVVEYWDGGSLKIFRGLVTMNFDDPAKEPVRPVMTHFFYMDKTDPAKVSRWVGSVGPTEF</sequence>